<dbReference type="GO" id="GO:0004523">
    <property type="term" value="F:RNA-DNA hybrid ribonuclease activity"/>
    <property type="evidence" value="ECO:0007669"/>
    <property type="project" value="InterPro"/>
</dbReference>
<feature type="domain" description="RNase H type-1" evidence="3">
    <location>
        <begin position="795"/>
        <end position="910"/>
    </location>
</feature>
<evidence type="ECO:0000259" key="2">
    <source>
        <dbReference type="Pfam" id="PF00078"/>
    </source>
</evidence>
<dbReference type="Gene3D" id="3.30.420.10">
    <property type="entry name" value="Ribonuclease H-like superfamily/Ribonuclease H"/>
    <property type="match status" value="1"/>
</dbReference>
<dbReference type="InterPro" id="IPR002156">
    <property type="entry name" value="RNaseH_domain"/>
</dbReference>
<feature type="region of interest" description="Disordered" evidence="1">
    <location>
        <begin position="81"/>
        <end position="134"/>
    </location>
</feature>
<dbReference type="Pfam" id="PF13456">
    <property type="entry name" value="RVT_3"/>
    <property type="match status" value="1"/>
</dbReference>
<dbReference type="PANTHER" id="PTHR33116">
    <property type="entry name" value="REVERSE TRANSCRIPTASE ZINC-BINDING DOMAIN-CONTAINING PROTEIN-RELATED-RELATED"/>
    <property type="match status" value="1"/>
</dbReference>
<reference evidence="4" key="1">
    <citation type="submission" date="2018-11" db="EMBL/GenBank/DDBJ databases">
        <authorList>
            <person name="Grassa J C."/>
        </authorList>
    </citation>
    <scope>NUCLEOTIDE SEQUENCE [LARGE SCALE GENOMIC DNA]</scope>
</reference>
<proteinExistence type="predicted"/>
<keyword evidence="5" id="KW-1185">Reference proteome</keyword>
<evidence type="ECO:0000313" key="5">
    <source>
        <dbReference type="Proteomes" id="UP000596661"/>
    </source>
</evidence>
<dbReference type="SUPFAM" id="SSF53098">
    <property type="entry name" value="Ribonuclease H-like"/>
    <property type="match status" value="1"/>
</dbReference>
<accession>A0A803P4J0</accession>
<evidence type="ECO:0000313" key="4">
    <source>
        <dbReference type="EnsemblPlants" id="cds.evm.model.03.1241"/>
    </source>
</evidence>
<dbReference type="InterPro" id="IPR036397">
    <property type="entry name" value="RNaseH_sf"/>
</dbReference>
<evidence type="ECO:0008006" key="6">
    <source>
        <dbReference type="Google" id="ProtNLM"/>
    </source>
</evidence>
<dbReference type="SUPFAM" id="SSF56672">
    <property type="entry name" value="DNA/RNA polymerases"/>
    <property type="match status" value="1"/>
</dbReference>
<feature type="compositionally biased region" description="Basic residues" evidence="1">
    <location>
        <begin position="94"/>
        <end position="109"/>
    </location>
</feature>
<dbReference type="EnsemblPlants" id="evm.model.03.1241">
    <property type="protein sequence ID" value="cds.evm.model.03.1241"/>
    <property type="gene ID" value="evm.TU.03.1241"/>
</dbReference>
<dbReference type="GO" id="GO:0003676">
    <property type="term" value="F:nucleic acid binding"/>
    <property type="evidence" value="ECO:0007669"/>
    <property type="project" value="InterPro"/>
</dbReference>
<dbReference type="InterPro" id="IPR000477">
    <property type="entry name" value="RT_dom"/>
</dbReference>
<dbReference type="InterPro" id="IPR012337">
    <property type="entry name" value="RNaseH-like_sf"/>
</dbReference>
<evidence type="ECO:0000259" key="3">
    <source>
        <dbReference type="Pfam" id="PF13456"/>
    </source>
</evidence>
<dbReference type="AlphaFoldDB" id="A0A803P4J0"/>
<dbReference type="InterPro" id="IPR043502">
    <property type="entry name" value="DNA/RNA_pol_sf"/>
</dbReference>
<reference evidence="4" key="2">
    <citation type="submission" date="2021-03" db="UniProtKB">
        <authorList>
            <consortium name="EnsemblPlants"/>
        </authorList>
    </citation>
    <scope>IDENTIFICATION</scope>
</reference>
<dbReference type="Proteomes" id="UP000596661">
    <property type="component" value="Chromosome 3"/>
</dbReference>
<organism evidence="4 5">
    <name type="scientific">Cannabis sativa</name>
    <name type="common">Hemp</name>
    <name type="synonym">Marijuana</name>
    <dbReference type="NCBI Taxonomy" id="3483"/>
    <lineage>
        <taxon>Eukaryota</taxon>
        <taxon>Viridiplantae</taxon>
        <taxon>Streptophyta</taxon>
        <taxon>Embryophyta</taxon>
        <taxon>Tracheophyta</taxon>
        <taxon>Spermatophyta</taxon>
        <taxon>Magnoliopsida</taxon>
        <taxon>eudicotyledons</taxon>
        <taxon>Gunneridae</taxon>
        <taxon>Pentapetalae</taxon>
        <taxon>rosids</taxon>
        <taxon>fabids</taxon>
        <taxon>Rosales</taxon>
        <taxon>Cannabaceae</taxon>
        <taxon>Cannabis</taxon>
    </lineage>
</organism>
<evidence type="ECO:0000256" key="1">
    <source>
        <dbReference type="SAM" id="MobiDB-lite"/>
    </source>
</evidence>
<dbReference type="PANTHER" id="PTHR33116:SF86">
    <property type="entry name" value="REVERSE TRANSCRIPTASE DOMAIN-CONTAINING PROTEIN"/>
    <property type="match status" value="1"/>
</dbReference>
<sequence length="930" mass="105955">MLLKLYGDDVINLYKAQQSLISNPPNLSEMILFLLRNTRKRKAHTWYEPYPAEALATPSNLVSEEPEQTKWTPSKEKFCIGSGDEASNSGRGATRGRKLKGKAANRTVKRTSGVKSRSGRRRGPGTGDNSGSDNLNELLNNCIEEVMMVFSLGKFKGDTVKLNYPFHFLEFWTTRDDCRLVVESAWKKDCDNRRVVGLPQKLSTTKRELKVWNQNVFGFCDKKLKQLWDQLERIQKMPIDHSTVSKEAEIQMEILDMEEKMGRIWRQKSRENWLRFGDGNMKFFHASTLIRRRRNYVGAVRGDMGQWIRGRDNIGKHFQDHFHEMFVSSNPLIEDELETLFIEKVTTSENEAICRIPEVGEIKEVVYKMHPLKAPGPDGFPGIFFRKYWDTVGESEVLHSMKGKRGKEGVVAVKTDMSKAYDRLEWGFLLRVLNANGFNNKVCTLLMECVTTVRYSILLNGAPLAPFNPKRGLHQGDPLSPFLFILCSEVLSKLILRAEKNGDLKGVSVARNTTPITQLFYADDSIFFCSANAKNAGALVNCLHKYESWSGQRVSSAKSGVVFSPNTKSLCREEIKGILGFKNLNPKKKYLGNPFFFSAKKRNDFLFLKDKILGKLEGWKAKYLTQAGRTTLASASGKCSVKSAYWLSQKNRFKEPHKLWEKLWKIELHPRLKHFCWRLFSDLPPTKSKLGFQWSPLFTCFATVLVLGLFGLRLSAIGTVCWSLWRNDCVFKGQAVDLEGIFRSFTHRTQEFISKTIWFDHFEDQNLEIQRIETGVTSSTLLDVSWCCKVDASIRDDEAGLAVIKVNEDDVGTSLVFLGWTKVKGVFEGEFLSIALDLRLAKENHTPVVKIETDSLIAATAFDNAQLPFGWETFPLFCDFMNLCKSFDKVFVCHVKRENNVLVDMLAQWARVHKAEATGLLRDVAPSCGY</sequence>
<dbReference type="EMBL" id="UZAU01000290">
    <property type="status" value="NOT_ANNOTATED_CDS"/>
    <property type="molecule type" value="Genomic_DNA"/>
</dbReference>
<protein>
    <recommendedName>
        <fullName evidence="6">Reverse transcriptase domain-containing protein</fullName>
    </recommendedName>
</protein>
<dbReference type="Gramene" id="evm.model.03.1241">
    <property type="protein sequence ID" value="cds.evm.model.03.1241"/>
    <property type="gene ID" value="evm.TU.03.1241"/>
</dbReference>
<feature type="domain" description="Reverse transcriptase" evidence="2">
    <location>
        <begin position="405"/>
        <end position="569"/>
    </location>
</feature>
<name>A0A803P4J0_CANSA</name>
<dbReference type="Pfam" id="PF00078">
    <property type="entry name" value="RVT_1"/>
    <property type="match status" value="1"/>
</dbReference>